<keyword evidence="4" id="KW-0378">Hydrolase</keyword>
<dbReference type="InterPro" id="IPR057247">
    <property type="entry name" value="CARBOXYPEPT_ZN_2"/>
</dbReference>
<dbReference type="Gene3D" id="2.60.40.1120">
    <property type="entry name" value="Carboxypeptidase-like, regulatory domain"/>
    <property type="match status" value="1"/>
</dbReference>
<evidence type="ECO:0000256" key="3">
    <source>
        <dbReference type="ARBA" id="ARBA00022723"/>
    </source>
</evidence>
<organism evidence="9 10">
    <name type="scientific">Neolewinella maritima</name>
    <dbReference type="NCBI Taxonomy" id="1383882"/>
    <lineage>
        <taxon>Bacteria</taxon>
        <taxon>Pseudomonadati</taxon>
        <taxon>Bacteroidota</taxon>
        <taxon>Saprospiria</taxon>
        <taxon>Saprospirales</taxon>
        <taxon>Lewinellaceae</taxon>
        <taxon>Neolewinella</taxon>
    </lineage>
</organism>
<evidence type="ECO:0000256" key="1">
    <source>
        <dbReference type="ARBA" id="ARBA00001947"/>
    </source>
</evidence>
<dbReference type="InterPro" id="IPR008969">
    <property type="entry name" value="CarboxyPept-like_regulatory"/>
</dbReference>
<evidence type="ECO:0000259" key="8">
    <source>
        <dbReference type="PROSITE" id="PS52035"/>
    </source>
</evidence>
<dbReference type="Pfam" id="PF00246">
    <property type="entry name" value="Peptidase_M14"/>
    <property type="match status" value="1"/>
</dbReference>
<keyword evidence="6" id="KW-0325">Glycoprotein</keyword>
<comment type="similarity">
    <text evidence="2 7">Belongs to the peptidase M14 family.</text>
</comment>
<comment type="caution">
    <text evidence="9">The sequence shown here is derived from an EMBL/GenBank/DDBJ whole genome shotgun (WGS) entry which is preliminary data.</text>
</comment>
<dbReference type="Gene3D" id="3.40.630.10">
    <property type="entry name" value="Zn peptidases"/>
    <property type="match status" value="1"/>
</dbReference>
<reference evidence="9" key="1">
    <citation type="submission" date="2021-12" db="EMBL/GenBank/DDBJ databases">
        <authorList>
            <person name="Rodrigo-Torres L."/>
            <person name="Arahal R. D."/>
            <person name="Lucena T."/>
        </authorList>
    </citation>
    <scope>NUCLEOTIDE SEQUENCE</scope>
    <source>
        <strain evidence="9">CECT 8419</strain>
    </source>
</reference>
<keyword evidence="3" id="KW-0479">Metal-binding</keyword>
<dbReference type="PANTHER" id="PTHR11532:SF57">
    <property type="entry name" value="CARBOXYPEPTIDASE D, B"/>
    <property type="match status" value="1"/>
</dbReference>
<evidence type="ECO:0000256" key="5">
    <source>
        <dbReference type="ARBA" id="ARBA00022833"/>
    </source>
</evidence>
<dbReference type="PROSITE" id="PS00133">
    <property type="entry name" value="CARBOXYPEPT_ZN_2"/>
    <property type="match status" value="1"/>
</dbReference>
<feature type="domain" description="Peptidase M14" evidence="8">
    <location>
        <begin position="51"/>
        <end position="326"/>
    </location>
</feature>
<evidence type="ECO:0000256" key="6">
    <source>
        <dbReference type="ARBA" id="ARBA00023180"/>
    </source>
</evidence>
<dbReference type="SMART" id="SM00631">
    <property type="entry name" value="Zn_pept"/>
    <property type="match status" value="1"/>
</dbReference>
<dbReference type="SUPFAM" id="SSF53187">
    <property type="entry name" value="Zn-dependent exopeptidases"/>
    <property type="match status" value="1"/>
</dbReference>
<dbReference type="Pfam" id="PF13620">
    <property type="entry name" value="CarboxypepD_reg"/>
    <property type="match status" value="1"/>
</dbReference>
<proteinExistence type="inferred from homology"/>
<evidence type="ECO:0000313" key="9">
    <source>
        <dbReference type="EMBL" id="CAH1001994.1"/>
    </source>
</evidence>
<name>A0ABN8FCJ5_9BACT</name>
<dbReference type="EMBL" id="CAKLPZ010000004">
    <property type="protein sequence ID" value="CAH1001994.1"/>
    <property type="molecule type" value="Genomic_DNA"/>
</dbReference>
<dbReference type="Proteomes" id="UP000837803">
    <property type="component" value="Unassembled WGS sequence"/>
</dbReference>
<evidence type="ECO:0000256" key="4">
    <source>
        <dbReference type="ARBA" id="ARBA00022801"/>
    </source>
</evidence>
<dbReference type="SUPFAM" id="SSF49464">
    <property type="entry name" value="Carboxypeptidase regulatory domain-like"/>
    <property type="match status" value="1"/>
</dbReference>
<sequence>MWFRWYLTVVKWIVMLVIIWVSGPGPVGAQDALQTYDQRPPTRGRIVPEAAYPTYGAYEDLLFELARRYPDRCRVEVWGTLSSGRRILTLRLTQGIHTDWPRPRVLCTAAMHGDELAGYWVLLRLAEDLLRNDEHDLLRQAIVYINPLANPDGAFAGGNHTLAGARRGNANGVDLNRNYPDPDDGRYPDGNVHQAETRIFMRAAEQRAFDLAINFHGGAELFNYPWDTFRTRHPDTDWWRKVSREFAQRAQHDSPDGTYFKDRSNGVTNGHDWYPIAGSRQDYMNYYHRTREATVEITTAKRLPAKELPLLWTSLRGALLGYLLEATYGIHGMVTDRLTGRPVRAHITIPGHDEMQSSVYSSLQSGDFYRYLAPGTYRLQVSAPGYRKRTLIVSLENKQRRYVRVALERVTDAVPARKK</sequence>
<dbReference type="PANTHER" id="PTHR11532">
    <property type="entry name" value="PROTEASE M14 CARBOXYPEPTIDASE"/>
    <property type="match status" value="1"/>
</dbReference>
<feature type="active site" description="Proton donor/acceptor" evidence="7">
    <location>
        <position position="296"/>
    </location>
</feature>
<comment type="cofactor">
    <cofactor evidence="1">
        <name>Zn(2+)</name>
        <dbReference type="ChEBI" id="CHEBI:29105"/>
    </cofactor>
</comment>
<dbReference type="InterPro" id="IPR000834">
    <property type="entry name" value="Peptidase_M14"/>
</dbReference>
<evidence type="ECO:0000313" key="10">
    <source>
        <dbReference type="Proteomes" id="UP000837803"/>
    </source>
</evidence>
<keyword evidence="5" id="KW-0862">Zinc</keyword>
<dbReference type="InterPro" id="IPR050753">
    <property type="entry name" value="Peptidase_M14_domain"/>
</dbReference>
<gene>
    <name evidence="9" type="ORF">LEM8419_02909</name>
</gene>
<accession>A0ABN8FCJ5</accession>
<dbReference type="PRINTS" id="PR00765">
    <property type="entry name" value="CRBOXYPTASEA"/>
</dbReference>
<protein>
    <recommendedName>
        <fullName evidence="8">Peptidase M14 domain-containing protein</fullName>
    </recommendedName>
</protein>
<keyword evidence="10" id="KW-1185">Reference proteome</keyword>
<dbReference type="PROSITE" id="PS52035">
    <property type="entry name" value="PEPTIDASE_M14"/>
    <property type="match status" value="1"/>
</dbReference>
<evidence type="ECO:0000256" key="7">
    <source>
        <dbReference type="PROSITE-ProRule" id="PRU01379"/>
    </source>
</evidence>
<evidence type="ECO:0000256" key="2">
    <source>
        <dbReference type="ARBA" id="ARBA00005988"/>
    </source>
</evidence>
<dbReference type="CDD" id="cd18173">
    <property type="entry name" value="M14_CP_bacteria"/>
    <property type="match status" value="1"/>
</dbReference>